<dbReference type="AlphaFoldDB" id="A0A9D3YH67"/>
<accession>A0A9D3YH67</accession>
<evidence type="ECO:0000313" key="1">
    <source>
        <dbReference type="EMBL" id="KAH3699220.1"/>
    </source>
</evidence>
<organism evidence="1 2">
    <name type="scientific">Dreissena polymorpha</name>
    <name type="common">Zebra mussel</name>
    <name type="synonym">Mytilus polymorpha</name>
    <dbReference type="NCBI Taxonomy" id="45954"/>
    <lineage>
        <taxon>Eukaryota</taxon>
        <taxon>Metazoa</taxon>
        <taxon>Spiralia</taxon>
        <taxon>Lophotrochozoa</taxon>
        <taxon>Mollusca</taxon>
        <taxon>Bivalvia</taxon>
        <taxon>Autobranchia</taxon>
        <taxon>Heteroconchia</taxon>
        <taxon>Euheterodonta</taxon>
        <taxon>Imparidentia</taxon>
        <taxon>Neoheterodontei</taxon>
        <taxon>Myida</taxon>
        <taxon>Dreissenoidea</taxon>
        <taxon>Dreissenidae</taxon>
        <taxon>Dreissena</taxon>
    </lineage>
</organism>
<keyword evidence="2" id="KW-1185">Reference proteome</keyword>
<protein>
    <submittedName>
        <fullName evidence="1">Uncharacterized protein</fullName>
    </submittedName>
</protein>
<reference evidence="1" key="1">
    <citation type="journal article" date="2019" name="bioRxiv">
        <title>The Genome of the Zebra Mussel, Dreissena polymorpha: A Resource for Invasive Species Research.</title>
        <authorList>
            <person name="McCartney M.A."/>
            <person name="Auch B."/>
            <person name="Kono T."/>
            <person name="Mallez S."/>
            <person name="Zhang Y."/>
            <person name="Obille A."/>
            <person name="Becker A."/>
            <person name="Abrahante J.E."/>
            <person name="Garbe J."/>
            <person name="Badalamenti J.P."/>
            <person name="Herman A."/>
            <person name="Mangelson H."/>
            <person name="Liachko I."/>
            <person name="Sullivan S."/>
            <person name="Sone E.D."/>
            <person name="Koren S."/>
            <person name="Silverstein K.A.T."/>
            <person name="Beckman K.B."/>
            <person name="Gohl D.M."/>
        </authorList>
    </citation>
    <scope>NUCLEOTIDE SEQUENCE</scope>
    <source>
        <strain evidence="1">Duluth1</strain>
        <tissue evidence="1">Whole animal</tissue>
    </source>
</reference>
<sequence>MLTLASSSILVDDCLNKIASCIESTILLPKVDPMCKNPGDTAQWKMEDANSSGV</sequence>
<reference evidence="1" key="2">
    <citation type="submission" date="2020-11" db="EMBL/GenBank/DDBJ databases">
        <authorList>
            <person name="McCartney M.A."/>
            <person name="Auch B."/>
            <person name="Kono T."/>
            <person name="Mallez S."/>
            <person name="Becker A."/>
            <person name="Gohl D.M."/>
            <person name="Silverstein K.A.T."/>
            <person name="Koren S."/>
            <person name="Bechman K.B."/>
            <person name="Herman A."/>
            <person name="Abrahante J.E."/>
            <person name="Garbe J."/>
        </authorList>
    </citation>
    <scope>NUCLEOTIDE SEQUENCE</scope>
    <source>
        <strain evidence="1">Duluth1</strain>
        <tissue evidence="1">Whole animal</tissue>
    </source>
</reference>
<name>A0A9D3YH67_DREPO</name>
<evidence type="ECO:0000313" key="2">
    <source>
        <dbReference type="Proteomes" id="UP000828390"/>
    </source>
</evidence>
<gene>
    <name evidence="1" type="ORF">DPMN_074176</name>
</gene>
<proteinExistence type="predicted"/>
<dbReference type="Proteomes" id="UP000828390">
    <property type="component" value="Unassembled WGS sequence"/>
</dbReference>
<dbReference type="EMBL" id="JAIWYP010000015">
    <property type="protein sequence ID" value="KAH3699220.1"/>
    <property type="molecule type" value="Genomic_DNA"/>
</dbReference>
<comment type="caution">
    <text evidence="1">The sequence shown here is derived from an EMBL/GenBank/DDBJ whole genome shotgun (WGS) entry which is preliminary data.</text>
</comment>